<comment type="caution">
    <text evidence="4">The sequence shown here is derived from an EMBL/GenBank/DDBJ whole genome shotgun (WGS) entry which is preliminary data.</text>
</comment>
<dbReference type="EMBL" id="ASPP01025579">
    <property type="protein sequence ID" value="ETO07903.1"/>
    <property type="molecule type" value="Genomic_DNA"/>
</dbReference>
<evidence type="ECO:0000256" key="3">
    <source>
        <dbReference type="PROSITE-ProRule" id="PRU00221"/>
    </source>
</evidence>
<dbReference type="Gene3D" id="2.130.10.10">
    <property type="entry name" value="YVTN repeat-like/Quinoprotein amine dehydrogenase"/>
    <property type="match status" value="1"/>
</dbReference>
<dbReference type="PROSITE" id="PS50294">
    <property type="entry name" value="WD_REPEATS_REGION"/>
    <property type="match status" value="1"/>
</dbReference>
<dbReference type="SUPFAM" id="SSF50978">
    <property type="entry name" value="WD40 repeat-like"/>
    <property type="match status" value="1"/>
</dbReference>
<dbReference type="Proteomes" id="UP000023152">
    <property type="component" value="Unassembled WGS sequence"/>
</dbReference>
<dbReference type="GO" id="GO:1990234">
    <property type="term" value="C:transferase complex"/>
    <property type="evidence" value="ECO:0007669"/>
    <property type="project" value="UniProtKB-ARBA"/>
</dbReference>
<gene>
    <name evidence="4" type="ORF">RFI_29487</name>
</gene>
<evidence type="ECO:0000313" key="5">
    <source>
        <dbReference type="Proteomes" id="UP000023152"/>
    </source>
</evidence>
<accession>X6M1A0</accession>
<dbReference type="PANTHER" id="PTHR22847:SF637">
    <property type="entry name" value="WD REPEAT DOMAIN 5B"/>
    <property type="match status" value="1"/>
</dbReference>
<dbReference type="PROSITE" id="PS50082">
    <property type="entry name" value="WD_REPEATS_2"/>
    <property type="match status" value="1"/>
</dbReference>
<dbReference type="AlphaFoldDB" id="X6M1A0"/>
<keyword evidence="2" id="KW-0677">Repeat</keyword>
<dbReference type="InterPro" id="IPR019775">
    <property type="entry name" value="WD40_repeat_CS"/>
</dbReference>
<evidence type="ECO:0000313" key="4">
    <source>
        <dbReference type="EMBL" id="ETO07903.1"/>
    </source>
</evidence>
<name>X6M1A0_RETFI</name>
<dbReference type="PANTHER" id="PTHR22847">
    <property type="entry name" value="WD40 REPEAT PROTEIN"/>
    <property type="match status" value="1"/>
</dbReference>
<reference evidence="4 5" key="1">
    <citation type="journal article" date="2013" name="Curr. Biol.">
        <title>The Genome of the Foraminiferan Reticulomyxa filosa.</title>
        <authorList>
            <person name="Glockner G."/>
            <person name="Hulsmann N."/>
            <person name="Schleicher M."/>
            <person name="Noegel A.A."/>
            <person name="Eichinger L."/>
            <person name="Gallinger C."/>
            <person name="Pawlowski J."/>
            <person name="Sierra R."/>
            <person name="Euteneuer U."/>
            <person name="Pillet L."/>
            <person name="Moustafa A."/>
            <person name="Platzer M."/>
            <person name="Groth M."/>
            <person name="Szafranski K."/>
            <person name="Schliwa M."/>
        </authorList>
    </citation>
    <scope>NUCLEOTIDE SEQUENCE [LARGE SCALE GENOMIC DNA]</scope>
</reference>
<proteinExistence type="predicted"/>
<dbReference type="InterPro" id="IPR001680">
    <property type="entry name" value="WD40_rpt"/>
</dbReference>
<dbReference type="PROSITE" id="PS00678">
    <property type="entry name" value="WD_REPEATS_1"/>
    <property type="match status" value="1"/>
</dbReference>
<keyword evidence="5" id="KW-1185">Reference proteome</keyword>
<keyword evidence="1 3" id="KW-0853">WD repeat</keyword>
<dbReference type="InterPro" id="IPR036322">
    <property type="entry name" value="WD40_repeat_dom_sf"/>
</dbReference>
<sequence>MFDEHKLDVNCIQFLQFSGGRYLCSGSSDKTVCLWNVETSKLLTVLSNDIGIVYCLDIAALQSKINNISMIQNKMNINFDIEITKLNRRLFGHRNKSVSLWNLLFCKEIIVFNGHKNLVNAVEYSVFLIKNNNIGNLNGYAIIS</sequence>
<evidence type="ECO:0000256" key="1">
    <source>
        <dbReference type="ARBA" id="ARBA00022574"/>
    </source>
</evidence>
<organism evidence="4 5">
    <name type="scientific">Reticulomyxa filosa</name>
    <dbReference type="NCBI Taxonomy" id="46433"/>
    <lineage>
        <taxon>Eukaryota</taxon>
        <taxon>Sar</taxon>
        <taxon>Rhizaria</taxon>
        <taxon>Retaria</taxon>
        <taxon>Foraminifera</taxon>
        <taxon>Monothalamids</taxon>
        <taxon>Reticulomyxidae</taxon>
        <taxon>Reticulomyxa</taxon>
    </lineage>
</organism>
<dbReference type="InterPro" id="IPR015943">
    <property type="entry name" value="WD40/YVTN_repeat-like_dom_sf"/>
</dbReference>
<dbReference type="Pfam" id="PF00400">
    <property type="entry name" value="WD40"/>
    <property type="match status" value="1"/>
</dbReference>
<protein>
    <submittedName>
        <fullName evidence="4">WD-repeat protein</fullName>
    </submittedName>
</protein>
<feature type="repeat" description="WD" evidence="3">
    <location>
        <begin position="2"/>
        <end position="45"/>
    </location>
</feature>
<evidence type="ECO:0000256" key="2">
    <source>
        <dbReference type="ARBA" id="ARBA00022737"/>
    </source>
</evidence>